<dbReference type="Gene3D" id="3.40.50.150">
    <property type="entry name" value="Vaccinia Virus protein VP39"/>
    <property type="match status" value="1"/>
</dbReference>
<feature type="region of interest" description="Disordered" evidence="1">
    <location>
        <begin position="1"/>
        <end position="31"/>
    </location>
</feature>
<dbReference type="InterPro" id="IPR023397">
    <property type="entry name" value="SAM-dep_MeTrfase_MraW_recog"/>
</dbReference>
<dbReference type="Proteomes" id="UP001189429">
    <property type="component" value="Unassembled WGS sequence"/>
</dbReference>
<organism evidence="2 3">
    <name type="scientific">Prorocentrum cordatum</name>
    <dbReference type="NCBI Taxonomy" id="2364126"/>
    <lineage>
        <taxon>Eukaryota</taxon>
        <taxon>Sar</taxon>
        <taxon>Alveolata</taxon>
        <taxon>Dinophyceae</taxon>
        <taxon>Prorocentrales</taxon>
        <taxon>Prorocentraceae</taxon>
        <taxon>Prorocentrum</taxon>
    </lineage>
</organism>
<feature type="region of interest" description="Disordered" evidence="1">
    <location>
        <begin position="420"/>
        <end position="447"/>
    </location>
</feature>
<protein>
    <submittedName>
        <fullName evidence="2">Uncharacterized protein</fullName>
    </submittedName>
</protein>
<dbReference type="InterPro" id="IPR029063">
    <property type="entry name" value="SAM-dependent_MTases_sf"/>
</dbReference>
<evidence type="ECO:0000313" key="2">
    <source>
        <dbReference type="EMBL" id="CAK0889376.1"/>
    </source>
</evidence>
<evidence type="ECO:0000256" key="1">
    <source>
        <dbReference type="SAM" id="MobiDB-lite"/>
    </source>
</evidence>
<sequence>MATSDDGEGGPRQRRRRRLRRRRPAVACAAAAAEGRGPGLELEGGGLRPGRGPALEGPGPEGCLAAALGACARAARAEQALALLAVLRAARLGPIAEAIAGARGSFLMYGCGAGAARGVRALLGRLGDGDRLYFGGAGRRGARPPAGSPAVARQLFEARGGWRLAKLARLEALEADSGAEELRTQRLDTLEVPDPRLRVCRTRLGRLASAAPAGAVLAGAVVDLSASSLPPHAASWLARAPVRELAEGLRRSAETDDPLLWERLAAFVGAVRRERELKSNRDVAQCVEAAIRRLADPAGPLLSQALDALRTHLSEEEDMLAEGLASIFGRLQIGARCAVVCHRLPLHAAVRRFVRGMEDCDPALVADWPPGKALALFPLLGRRGQDWCVREVAGSAALDLLPSLSKKACRAHLLEKRRRRPGDWGPAPAGPPPVLFRRPPPADFGGA</sequence>
<keyword evidence="3" id="KW-1185">Reference proteome</keyword>
<name>A0ABN9WVK1_9DINO</name>
<dbReference type="EMBL" id="CAUYUJ010019202">
    <property type="protein sequence ID" value="CAK0889376.1"/>
    <property type="molecule type" value="Genomic_DNA"/>
</dbReference>
<feature type="non-terminal residue" evidence="2">
    <location>
        <position position="447"/>
    </location>
</feature>
<dbReference type="Gene3D" id="1.10.150.170">
    <property type="entry name" value="Putative methyltransferase TM0872, insert domain"/>
    <property type="match status" value="1"/>
</dbReference>
<proteinExistence type="predicted"/>
<reference evidence="2" key="1">
    <citation type="submission" date="2023-10" db="EMBL/GenBank/DDBJ databases">
        <authorList>
            <person name="Chen Y."/>
            <person name="Shah S."/>
            <person name="Dougan E. K."/>
            <person name="Thang M."/>
            <person name="Chan C."/>
        </authorList>
    </citation>
    <scope>NUCLEOTIDE SEQUENCE [LARGE SCALE GENOMIC DNA]</scope>
</reference>
<comment type="caution">
    <text evidence="2">The sequence shown here is derived from an EMBL/GenBank/DDBJ whole genome shotgun (WGS) entry which is preliminary data.</text>
</comment>
<feature type="compositionally biased region" description="Basic residues" evidence="1">
    <location>
        <begin position="12"/>
        <end position="24"/>
    </location>
</feature>
<feature type="compositionally biased region" description="Pro residues" evidence="1">
    <location>
        <begin position="428"/>
        <end position="447"/>
    </location>
</feature>
<evidence type="ECO:0000313" key="3">
    <source>
        <dbReference type="Proteomes" id="UP001189429"/>
    </source>
</evidence>
<gene>
    <name evidence="2" type="ORF">PCOR1329_LOCUS69917</name>
</gene>
<accession>A0ABN9WVK1</accession>